<dbReference type="GO" id="GO:0005524">
    <property type="term" value="F:ATP binding"/>
    <property type="evidence" value="ECO:0007669"/>
    <property type="project" value="UniProtKB-KW"/>
</dbReference>
<dbReference type="InterPro" id="IPR008995">
    <property type="entry name" value="Mo/tungstate-bd_C_term_dom"/>
</dbReference>
<evidence type="ECO:0000256" key="5">
    <source>
        <dbReference type="ARBA" id="ARBA00022840"/>
    </source>
</evidence>
<dbReference type="InterPro" id="IPR015853">
    <property type="entry name" value="ABC_transpr_FbpC"/>
</dbReference>
<dbReference type="GO" id="GO:0015408">
    <property type="term" value="F:ABC-type ferric iron transporter activity"/>
    <property type="evidence" value="ECO:0007669"/>
    <property type="project" value="InterPro"/>
</dbReference>
<dbReference type="GO" id="GO:0043190">
    <property type="term" value="C:ATP-binding cassette (ABC) transporter complex"/>
    <property type="evidence" value="ECO:0007669"/>
    <property type="project" value="InterPro"/>
</dbReference>
<evidence type="ECO:0000256" key="3">
    <source>
        <dbReference type="ARBA" id="ARBA00022496"/>
    </source>
</evidence>
<dbReference type="Proteomes" id="UP000218765">
    <property type="component" value="Chromosome"/>
</dbReference>
<dbReference type="InterPro" id="IPR003439">
    <property type="entry name" value="ABC_transporter-like_ATP-bd"/>
</dbReference>
<sequence length="352" mass="39102">MPELLEVDNCSLAYDGIPVVKQVSFGLETGNIGCLLGPSGCGKTTLLRAIAGFELLQSGEIRLRGQVVSHSGWALPPEQRRVGMVFQDFALFPHLTVAGNIAFGLRHLSERERRTRVRELLELVGMPGYASAYPHQLSGGQQQRIAVARAIAPRPELLLLDEPFSSMDAELREQLAREVRAILKQEEITAILVTHDQYEAFAMADEIGVINQGRLMQWDSGYNLYHRPANRFVADFIGQGAIITGEVLNDQHVNSELGIIPGRIPEGCVPGCKVDLLVRPDDIQHDDESELQARVVEKAFRGAEFLYTLELHSGTRVLCFAPSHHDHAIGESIGIRMEIDHLVMFRQERQTA</sequence>
<name>A0A1Z4VPK3_9GAMM</name>
<dbReference type="PANTHER" id="PTHR42781">
    <property type="entry name" value="SPERMIDINE/PUTRESCINE IMPORT ATP-BINDING PROTEIN POTA"/>
    <property type="match status" value="1"/>
</dbReference>
<dbReference type="EMBL" id="AP018052">
    <property type="protein sequence ID" value="BAZ93268.1"/>
    <property type="molecule type" value="Genomic_DNA"/>
</dbReference>
<dbReference type="Pfam" id="PF00005">
    <property type="entry name" value="ABC_tran"/>
    <property type="match status" value="1"/>
</dbReference>
<dbReference type="InterPro" id="IPR003593">
    <property type="entry name" value="AAA+_ATPase"/>
</dbReference>
<keyword evidence="6" id="KW-0408">Iron</keyword>
<evidence type="ECO:0000256" key="4">
    <source>
        <dbReference type="ARBA" id="ARBA00022741"/>
    </source>
</evidence>
<evidence type="ECO:0000256" key="6">
    <source>
        <dbReference type="ARBA" id="ARBA00023004"/>
    </source>
</evidence>
<evidence type="ECO:0000313" key="10">
    <source>
        <dbReference type="EMBL" id="BAZ93268.1"/>
    </source>
</evidence>
<evidence type="ECO:0000256" key="7">
    <source>
        <dbReference type="ARBA" id="ARBA00023065"/>
    </source>
</evidence>
<dbReference type="AlphaFoldDB" id="A0A1Z4VPK3"/>
<dbReference type="SUPFAM" id="SSF52540">
    <property type="entry name" value="P-loop containing nucleoside triphosphate hydrolases"/>
    <property type="match status" value="1"/>
</dbReference>
<keyword evidence="2" id="KW-1003">Cell membrane</keyword>
<evidence type="ECO:0000256" key="2">
    <source>
        <dbReference type="ARBA" id="ARBA00022475"/>
    </source>
</evidence>
<gene>
    <name evidence="10" type="ORF">FOKN1_0866</name>
</gene>
<dbReference type="Pfam" id="PF08402">
    <property type="entry name" value="TOBE_2"/>
    <property type="match status" value="1"/>
</dbReference>
<dbReference type="SUPFAM" id="SSF50331">
    <property type="entry name" value="MOP-like"/>
    <property type="match status" value="1"/>
</dbReference>
<dbReference type="Gene3D" id="2.40.50.100">
    <property type="match status" value="1"/>
</dbReference>
<keyword evidence="3" id="KW-0410">Iron transport</keyword>
<dbReference type="CDD" id="cd03259">
    <property type="entry name" value="ABC_Carb_Solutes_like"/>
    <property type="match status" value="1"/>
</dbReference>
<dbReference type="GO" id="GO:0015697">
    <property type="term" value="P:quaternary ammonium group transport"/>
    <property type="evidence" value="ECO:0007669"/>
    <property type="project" value="UniProtKB-ARBA"/>
</dbReference>
<reference evidence="10 11" key="1">
    <citation type="submission" date="2017-05" db="EMBL/GenBank/DDBJ databases">
        <title>Thiocyanate degradation by Thiohalobacter thiocyanaticus FOKN1.</title>
        <authorList>
            <person name="Oshiki M."/>
            <person name="Fukushima T."/>
            <person name="Kawano S."/>
            <person name="Nakagawa J."/>
        </authorList>
    </citation>
    <scope>NUCLEOTIDE SEQUENCE [LARGE SCALE GENOMIC DNA]</scope>
    <source>
        <strain evidence="10 11">FOKN1</strain>
    </source>
</reference>
<evidence type="ECO:0000313" key="11">
    <source>
        <dbReference type="Proteomes" id="UP000218765"/>
    </source>
</evidence>
<feature type="domain" description="ABC transporter" evidence="9">
    <location>
        <begin position="5"/>
        <end position="237"/>
    </location>
</feature>
<organism evidence="10 11">
    <name type="scientific">Thiohalobacter thiocyanaticus</name>
    <dbReference type="NCBI Taxonomy" id="585455"/>
    <lineage>
        <taxon>Bacteria</taxon>
        <taxon>Pseudomonadati</taxon>
        <taxon>Pseudomonadota</taxon>
        <taxon>Gammaproteobacteria</taxon>
        <taxon>Thiohalobacterales</taxon>
        <taxon>Thiohalobacteraceae</taxon>
        <taxon>Thiohalobacter</taxon>
    </lineage>
</organism>
<evidence type="ECO:0000256" key="8">
    <source>
        <dbReference type="ARBA" id="ARBA00023136"/>
    </source>
</evidence>
<keyword evidence="7" id="KW-0406">Ion transport</keyword>
<dbReference type="RefSeq" id="WP_096365068.1">
    <property type="nucleotide sequence ID" value="NZ_AP018052.1"/>
</dbReference>
<keyword evidence="1" id="KW-0813">Transport</keyword>
<dbReference type="SMART" id="SM00382">
    <property type="entry name" value="AAA"/>
    <property type="match status" value="1"/>
</dbReference>
<keyword evidence="11" id="KW-1185">Reference proteome</keyword>
<keyword evidence="4" id="KW-0547">Nucleotide-binding</keyword>
<evidence type="ECO:0000259" key="9">
    <source>
        <dbReference type="PROSITE" id="PS50893"/>
    </source>
</evidence>
<evidence type="ECO:0000256" key="1">
    <source>
        <dbReference type="ARBA" id="ARBA00022448"/>
    </source>
</evidence>
<dbReference type="PROSITE" id="PS50893">
    <property type="entry name" value="ABC_TRANSPORTER_2"/>
    <property type="match status" value="1"/>
</dbReference>
<dbReference type="KEGG" id="ttc:FOKN1_0866"/>
<dbReference type="FunFam" id="3.40.50.300:FF:000425">
    <property type="entry name" value="Probable ABC transporter, ATP-binding subunit"/>
    <property type="match status" value="1"/>
</dbReference>
<dbReference type="OrthoDB" id="9802264at2"/>
<dbReference type="PANTHER" id="PTHR42781:SF4">
    <property type="entry name" value="SPERMIDINE_PUTRESCINE IMPORT ATP-BINDING PROTEIN POTA"/>
    <property type="match status" value="1"/>
</dbReference>
<dbReference type="InterPro" id="IPR017871">
    <property type="entry name" value="ABC_transporter-like_CS"/>
</dbReference>
<dbReference type="InterPro" id="IPR050093">
    <property type="entry name" value="ABC_SmlMolc_Importer"/>
</dbReference>
<dbReference type="InterPro" id="IPR013611">
    <property type="entry name" value="Transp-assoc_OB_typ2"/>
</dbReference>
<dbReference type="Gene3D" id="3.40.50.300">
    <property type="entry name" value="P-loop containing nucleotide triphosphate hydrolases"/>
    <property type="match status" value="1"/>
</dbReference>
<keyword evidence="5" id="KW-0067">ATP-binding</keyword>
<dbReference type="InterPro" id="IPR027417">
    <property type="entry name" value="P-loop_NTPase"/>
</dbReference>
<dbReference type="PROSITE" id="PS00211">
    <property type="entry name" value="ABC_TRANSPORTER_1"/>
    <property type="match status" value="1"/>
</dbReference>
<proteinExistence type="predicted"/>
<dbReference type="GO" id="GO:0016887">
    <property type="term" value="F:ATP hydrolysis activity"/>
    <property type="evidence" value="ECO:0007669"/>
    <property type="project" value="InterPro"/>
</dbReference>
<accession>A0A1Z4VPK3</accession>
<keyword evidence="8" id="KW-0472">Membrane</keyword>
<protein>
    <submittedName>
        <fullName evidence="10">Ferric iron ABC transporter, ATPase</fullName>
    </submittedName>
</protein>